<feature type="transmembrane region" description="Helical" evidence="2">
    <location>
        <begin position="137"/>
        <end position="161"/>
    </location>
</feature>
<keyword evidence="4" id="KW-1185">Reference proteome</keyword>
<sequence>MSSQVDPEKLGMIIIRALHAFDSLGMVVLGVQLFMCIYCLTAYLETSKIERSRRLPYIVFNFVVFALSAVGAFVGSELQFQREFYSSSGMDVIVDSRALASGKLVVILMFCACFVVFLADGLMLYRCYTIRYADPLWLRILPALLYTPSVAFGLFTVSVYAKPTNGVISWPQPTFVCLTVAFNILVTILIAQKMVASRKRLAEALPGRDMSAYTGVTAVLIESAVPLSLTGLGYAVLSAMSITGPGDPYVGVTFLNLFNLLYTSFNQLSPTLIIFRVTTGRSWTNDFEQSTRESSENRQMGTLRFHHTTQGGQDIESVVDSEGKGTSSEKVEVAHIAK</sequence>
<dbReference type="AlphaFoldDB" id="A0A4Y7TSB4"/>
<name>A0A4Y7TSB4_COPMI</name>
<feature type="region of interest" description="Disordered" evidence="1">
    <location>
        <begin position="309"/>
        <end position="338"/>
    </location>
</feature>
<feature type="transmembrane region" description="Helical" evidence="2">
    <location>
        <begin position="212"/>
        <end position="237"/>
    </location>
</feature>
<keyword evidence="2" id="KW-0472">Membrane</keyword>
<dbReference type="Proteomes" id="UP000298030">
    <property type="component" value="Unassembled WGS sequence"/>
</dbReference>
<evidence type="ECO:0000256" key="2">
    <source>
        <dbReference type="SAM" id="Phobius"/>
    </source>
</evidence>
<evidence type="ECO:0000256" key="1">
    <source>
        <dbReference type="SAM" id="MobiDB-lite"/>
    </source>
</evidence>
<gene>
    <name evidence="3" type="ORF">FA13DRAFT_1726206</name>
</gene>
<feature type="transmembrane region" description="Helical" evidence="2">
    <location>
        <begin position="173"/>
        <end position="191"/>
    </location>
</feature>
<feature type="transmembrane region" description="Helical" evidence="2">
    <location>
        <begin position="249"/>
        <end position="265"/>
    </location>
</feature>
<evidence type="ECO:0000313" key="4">
    <source>
        <dbReference type="Proteomes" id="UP000298030"/>
    </source>
</evidence>
<accession>A0A4Y7TSB4</accession>
<feature type="transmembrane region" description="Helical" evidence="2">
    <location>
        <begin position="104"/>
        <end position="125"/>
    </location>
</feature>
<dbReference type="EMBL" id="QPFP01000004">
    <property type="protein sequence ID" value="TEB37075.1"/>
    <property type="molecule type" value="Genomic_DNA"/>
</dbReference>
<keyword evidence="2" id="KW-0812">Transmembrane</keyword>
<feature type="transmembrane region" description="Helical" evidence="2">
    <location>
        <begin position="20"/>
        <end position="43"/>
    </location>
</feature>
<protein>
    <recommendedName>
        <fullName evidence="5">Family A G protein-coupled receptor-like protein</fullName>
    </recommendedName>
</protein>
<evidence type="ECO:0008006" key="5">
    <source>
        <dbReference type="Google" id="ProtNLM"/>
    </source>
</evidence>
<comment type="caution">
    <text evidence="3">The sequence shown here is derived from an EMBL/GenBank/DDBJ whole genome shotgun (WGS) entry which is preliminary data.</text>
</comment>
<feature type="transmembrane region" description="Helical" evidence="2">
    <location>
        <begin position="55"/>
        <end position="75"/>
    </location>
</feature>
<dbReference type="OrthoDB" id="2796825at2759"/>
<feature type="compositionally biased region" description="Basic and acidic residues" evidence="1">
    <location>
        <begin position="321"/>
        <end position="338"/>
    </location>
</feature>
<reference evidence="3 4" key="1">
    <citation type="journal article" date="2019" name="Nat. Ecol. Evol.">
        <title>Megaphylogeny resolves global patterns of mushroom evolution.</title>
        <authorList>
            <person name="Varga T."/>
            <person name="Krizsan K."/>
            <person name="Foldi C."/>
            <person name="Dima B."/>
            <person name="Sanchez-Garcia M."/>
            <person name="Sanchez-Ramirez S."/>
            <person name="Szollosi G.J."/>
            <person name="Szarkandi J.G."/>
            <person name="Papp V."/>
            <person name="Albert L."/>
            <person name="Andreopoulos W."/>
            <person name="Angelini C."/>
            <person name="Antonin V."/>
            <person name="Barry K.W."/>
            <person name="Bougher N.L."/>
            <person name="Buchanan P."/>
            <person name="Buyck B."/>
            <person name="Bense V."/>
            <person name="Catcheside P."/>
            <person name="Chovatia M."/>
            <person name="Cooper J."/>
            <person name="Damon W."/>
            <person name="Desjardin D."/>
            <person name="Finy P."/>
            <person name="Geml J."/>
            <person name="Haridas S."/>
            <person name="Hughes K."/>
            <person name="Justo A."/>
            <person name="Karasinski D."/>
            <person name="Kautmanova I."/>
            <person name="Kiss B."/>
            <person name="Kocsube S."/>
            <person name="Kotiranta H."/>
            <person name="LaButti K.M."/>
            <person name="Lechner B.E."/>
            <person name="Liimatainen K."/>
            <person name="Lipzen A."/>
            <person name="Lukacs Z."/>
            <person name="Mihaltcheva S."/>
            <person name="Morgado L.N."/>
            <person name="Niskanen T."/>
            <person name="Noordeloos M.E."/>
            <person name="Ohm R.A."/>
            <person name="Ortiz-Santana B."/>
            <person name="Ovrebo C."/>
            <person name="Racz N."/>
            <person name="Riley R."/>
            <person name="Savchenko A."/>
            <person name="Shiryaev A."/>
            <person name="Soop K."/>
            <person name="Spirin V."/>
            <person name="Szebenyi C."/>
            <person name="Tomsovsky M."/>
            <person name="Tulloss R.E."/>
            <person name="Uehling J."/>
            <person name="Grigoriev I.V."/>
            <person name="Vagvolgyi C."/>
            <person name="Papp T."/>
            <person name="Martin F.M."/>
            <person name="Miettinen O."/>
            <person name="Hibbett D.S."/>
            <person name="Nagy L.G."/>
        </authorList>
    </citation>
    <scope>NUCLEOTIDE SEQUENCE [LARGE SCALE GENOMIC DNA]</scope>
    <source>
        <strain evidence="3 4">FP101781</strain>
    </source>
</reference>
<keyword evidence="2" id="KW-1133">Transmembrane helix</keyword>
<organism evidence="3 4">
    <name type="scientific">Coprinellus micaceus</name>
    <name type="common">Glistening ink-cap mushroom</name>
    <name type="synonym">Coprinus micaceus</name>
    <dbReference type="NCBI Taxonomy" id="71717"/>
    <lineage>
        <taxon>Eukaryota</taxon>
        <taxon>Fungi</taxon>
        <taxon>Dikarya</taxon>
        <taxon>Basidiomycota</taxon>
        <taxon>Agaricomycotina</taxon>
        <taxon>Agaricomycetes</taxon>
        <taxon>Agaricomycetidae</taxon>
        <taxon>Agaricales</taxon>
        <taxon>Agaricineae</taxon>
        <taxon>Psathyrellaceae</taxon>
        <taxon>Coprinellus</taxon>
    </lineage>
</organism>
<proteinExistence type="predicted"/>
<evidence type="ECO:0000313" key="3">
    <source>
        <dbReference type="EMBL" id="TEB37075.1"/>
    </source>
</evidence>